<dbReference type="GO" id="GO:0090110">
    <property type="term" value="P:COPII-coated vesicle cargo loading"/>
    <property type="evidence" value="ECO:0007669"/>
    <property type="project" value="TreeGrafter"/>
</dbReference>
<evidence type="ECO:0000256" key="8">
    <source>
        <dbReference type="ARBA" id="ARBA00022824"/>
    </source>
</evidence>
<evidence type="ECO:0000256" key="2">
    <source>
        <dbReference type="ARBA" id="ARBA00009358"/>
    </source>
</evidence>
<evidence type="ECO:0000256" key="12">
    <source>
        <dbReference type="PROSITE-ProRule" id="PRU00221"/>
    </source>
</evidence>
<feature type="repeat" description="WD" evidence="12">
    <location>
        <begin position="155"/>
        <end position="188"/>
    </location>
</feature>
<evidence type="ECO:0000313" key="13">
    <source>
        <dbReference type="EMBL" id="OMJ07671.1"/>
    </source>
</evidence>
<dbReference type="Gene3D" id="2.130.10.10">
    <property type="entry name" value="YVTN repeat-like/Quinoprotein amine dehydrogenase"/>
    <property type="match status" value="1"/>
</dbReference>
<keyword evidence="8" id="KW-0256">Endoplasmic reticulum</keyword>
<dbReference type="PANTHER" id="PTHR13923:SF11">
    <property type="entry name" value="SECRETORY 31, ISOFORM D"/>
    <property type="match status" value="1"/>
</dbReference>
<evidence type="ECO:0000256" key="4">
    <source>
        <dbReference type="ARBA" id="ARBA00021236"/>
    </source>
</evidence>
<feature type="non-terminal residue" evidence="13">
    <location>
        <position position="337"/>
    </location>
</feature>
<dbReference type="AlphaFoldDB" id="A0A1R1WZ76"/>
<reference evidence="13 14" key="1">
    <citation type="submission" date="2017-01" db="EMBL/GenBank/DDBJ databases">
        <authorList>
            <person name="Mah S.A."/>
            <person name="Swanson W.J."/>
            <person name="Moy G.W."/>
            <person name="Vacquier V.D."/>
        </authorList>
    </citation>
    <scope>NUCLEOTIDE SEQUENCE [LARGE SCALE GENOMIC DNA]</scope>
    <source>
        <strain evidence="13 14">GSMNP</strain>
    </source>
</reference>
<keyword evidence="6 12" id="KW-0853">WD repeat</keyword>
<dbReference type="Proteomes" id="UP000187283">
    <property type="component" value="Unassembled WGS sequence"/>
</dbReference>
<keyword evidence="10" id="KW-0653">Protein transport</keyword>
<evidence type="ECO:0000313" key="14">
    <source>
        <dbReference type="Proteomes" id="UP000187283"/>
    </source>
</evidence>
<keyword evidence="14" id="KW-1185">Reference proteome</keyword>
<dbReference type="STRING" id="133412.A0A1R1WZ76"/>
<dbReference type="GO" id="GO:0007029">
    <property type="term" value="P:endoplasmic reticulum organization"/>
    <property type="evidence" value="ECO:0007669"/>
    <property type="project" value="TreeGrafter"/>
</dbReference>
<name>A0A1R1WZ76_9FUNG</name>
<dbReference type="PANTHER" id="PTHR13923">
    <property type="entry name" value="SEC31-RELATED PROTEIN"/>
    <property type="match status" value="1"/>
</dbReference>
<keyword evidence="5" id="KW-0813">Transport</keyword>
<evidence type="ECO:0000256" key="7">
    <source>
        <dbReference type="ARBA" id="ARBA00022737"/>
    </source>
</evidence>
<dbReference type="GO" id="GO:0030127">
    <property type="term" value="C:COPII vesicle coat"/>
    <property type="evidence" value="ECO:0007669"/>
    <property type="project" value="TreeGrafter"/>
</dbReference>
<sequence>MVYANLDTTAVLAWSPQAEKSIIACGTVAGAMDATFSSTSTLHFYDILGYSKDSSSSTSSIASISASGRYPPLSLLSFFSPSQFSSPYFLFLSSSQFSSPSLPSLFHRLAWSNPIQNRPHGILAGGLENGQISVWDPKEITDSNDISKVSPIFNSSDHTGAVAGLQFNPFQNNLLASGAANGEILIWDALSDFKSYSPGARSSRIEDVTDLSWNNQVQQILATSSNSGSTAVWDLRNRREVMNLAHSGNLGLDLNQGMNSSNGMSRSGVSAVKWHPNSPTQLVTSLDDDKTPVILAWDLRNAKSPTKFYSGHNRGILSLSWCLKDPSLLLSSGKDNR</sequence>
<comment type="caution">
    <text evidence="13">The sequence shown here is derived from an EMBL/GenBank/DDBJ whole genome shotgun (WGS) entry which is preliminary data.</text>
</comment>
<evidence type="ECO:0000256" key="10">
    <source>
        <dbReference type="ARBA" id="ARBA00022927"/>
    </source>
</evidence>
<dbReference type="PROSITE" id="PS50294">
    <property type="entry name" value="WD_REPEATS_REGION"/>
    <property type="match status" value="1"/>
</dbReference>
<evidence type="ECO:0000256" key="11">
    <source>
        <dbReference type="ARBA" id="ARBA00025471"/>
    </source>
</evidence>
<accession>A0A1R1WZ76</accession>
<dbReference type="EMBL" id="LSSN01005998">
    <property type="protein sequence ID" value="OMJ07671.1"/>
    <property type="molecule type" value="Genomic_DNA"/>
</dbReference>
<dbReference type="GO" id="GO:0070971">
    <property type="term" value="C:endoplasmic reticulum exit site"/>
    <property type="evidence" value="ECO:0007669"/>
    <property type="project" value="TreeGrafter"/>
</dbReference>
<proteinExistence type="inferred from homology"/>
<comment type="similarity">
    <text evidence="2">Belongs to the WD repeat SEC31 family.</text>
</comment>
<feature type="repeat" description="WD" evidence="12">
    <location>
        <begin position="201"/>
        <end position="243"/>
    </location>
</feature>
<comment type="function">
    <text evidence="11">Component of the coat protein complex II (COPII) which promotes the formation of transport vesicles from the endoplasmic reticulum (ER). The coat has two main functions, the physical deformation of the endoplasmic reticulum membrane into vesicles and the selection of cargo molecules.</text>
</comment>
<dbReference type="OrthoDB" id="542917at2759"/>
<dbReference type="InterPro" id="IPR015943">
    <property type="entry name" value="WD40/YVTN_repeat-like_dom_sf"/>
</dbReference>
<dbReference type="InterPro" id="IPR036322">
    <property type="entry name" value="WD40_repeat_dom_sf"/>
</dbReference>
<evidence type="ECO:0000256" key="9">
    <source>
        <dbReference type="ARBA" id="ARBA00022892"/>
    </source>
</evidence>
<evidence type="ECO:0000256" key="5">
    <source>
        <dbReference type="ARBA" id="ARBA00022448"/>
    </source>
</evidence>
<keyword evidence="7" id="KW-0677">Repeat</keyword>
<evidence type="ECO:0000256" key="6">
    <source>
        <dbReference type="ARBA" id="ARBA00022574"/>
    </source>
</evidence>
<dbReference type="GO" id="GO:0005198">
    <property type="term" value="F:structural molecule activity"/>
    <property type="evidence" value="ECO:0007669"/>
    <property type="project" value="TreeGrafter"/>
</dbReference>
<dbReference type="InterPro" id="IPR040251">
    <property type="entry name" value="SEC31-like"/>
</dbReference>
<organism evidence="13 14">
    <name type="scientific">Smittium culicis</name>
    <dbReference type="NCBI Taxonomy" id="133412"/>
    <lineage>
        <taxon>Eukaryota</taxon>
        <taxon>Fungi</taxon>
        <taxon>Fungi incertae sedis</taxon>
        <taxon>Zoopagomycota</taxon>
        <taxon>Kickxellomycotina</taxon>
        <taxon>Harpellomycetes</taxon>
        <taxon>Harpellales</taxon>
        <taxon>Legeriomycetaceae</taxon>
        <taxon>Smittium</taxon>
    </lineage>
</organism>
<dbReference type="SUPFAM" id="SSF50978">
    <property type="entry name" value="WD40 repeat-like"/>
    <property type="match status" value="1"/>
</dbReference>
<dbReference type="PROSITE" id="PS50082">
    <property type="entry name" value="WD_REPEATS_2"/>
    <property type="match status" value="2"/>
</dbReference>
<comment type="subcellular location">
    <subcellularLocation>
        <location evidence="1">Endoplasmic reticulum</location>
    </subcellularLocation>
</comment>
<gene>
    <name evidence="13" type="ORF">AYI70_g12031</name>
</gene>
<evidence type="ECO:0000256" key="1">
    <source>
        <dbReference type="ARBA" id="ARBA00004240"/>
    </source>
</evidence>
<dbReference type="Pfam" id="PF00400">
    <property type="entry name" value="WD40"/>
    <property type="match status" value="1"/>
</dbReference>
<keyword evidence="9" id="KW-0931">ER-Golgi transport</keyword>
<protein>
    <recommendedName>
        <fullName evidence="4">Protein transport protein SEC31</fullName>
    </recommendedName>
    <alternativeName>
        <fullName evidence="3">Protein transport protein sec31</fullName>
    </alternativeName>
</protein>
<dbReference type="GO" id="GO:0015031">
    <property type="term" value="P:protein transport"/>
    <property type="evidence" value="ECO:0007669"/>
    <property type="project" value="UniProtKB-KW"/>
</dbReference>
<evidence type="ECO:0000256" key="3">
    <source>
        <dbReference type="ARBA" id="ARBA00013507"/>
    </source>
</evidence>
<dbReference type="SMART" id="SM00320">
    <property type="entry name" value="WD40"/>
    <property type="match status" value="4"/>
</dbReference>
<dbReference type="InterPro" id="IPR001680">
    <property type="entry name" value="WD40_rpt"/>
</dbReference>